<dbReference type="Proteomes" id="UP000472274">
    <property type="component" value="Unplaced"/>
</dbReference>
<evidence type="ECO:0000256" key="5">
    <source>
        <dbReference type="ARBA" id="ARBA00022989"/>
    </source>
</evidence>
<comment type="subcellular location">
    <subcellularLocation>
        <location evidence="1">Membrane</location>
        <topology evidence="1">Single-pass type I membrane protein</topology>
    </subcellularLocation>
</comment>
<keyword evidence="3 8" id="KW-0812">Transmembrane</keyword>
<evidence type="ECO:0000256" key="2">
    <source>
        <dbReference type="ARBA" id="ARBA00005554"/>
    </source>
</evidence>
<accession>A0A674HWR9</accession>
<reference evidence="10" key="2">
    <citation type="submission" date="2025-09" db="UniProtKB">
        <authorList>
            <consortium name="Ensembl"/>
        </authorList>
    </citation>
    <scope>IDENTIFICATION</scope>
</reference>
<evidence type="ECO:0000256" key="6">
    <source>
        <dbReference type="ARBA" id="ARBA00023136"/>
    </source>
</evidence>
<comment type="similarity">
    <text evidence="2">Belongs to the ITPRIP family.</text>
</comment>
<dbReference type="PANTHER" id="PTHR10656:SF40">
    <property type="entry name" value="INOSITOL 1,4,5-TRISPHOSPHATE RECEPTOR-INTERACTING PROTEIN-LIKE 1"/>
    <property type="match status" value="1"/>
</dbReference>
<dbReference type="GeneTree" id="ENSGT01050000244827"/>
<organism evidence="10 11">
    <name type="scientific">Terrapene triunguis</name>
    <name type="common">Three-toed box turtle</name>
    <dbReference type="NCBI Taxonomy" id="2587831"/>
    <lineage>
        <taxon>Eukaryota</taxon>
        <taxon>Metazoa</taxon>
        <taxon>Chordata</taxon>
        <taxon>Craniata</taxon>
        <taxon>Vertebrata</taxon>
        <taxon>Euteleostomi</taxon>
        <taxon>Archelosauria</taxon>
        <taxon>Testudinata</taxon>
        <taxon>Testudines</taxon>
        <taxon>Cryptodira</taxon>
        <taxon>Durocryptodira</taxon>
        <taxon>Testudinoidea</taxon>
        <taxon>Emydidae</taxon>
        <taxon>Terrapene</taxon>
    </lineage>
</organism>
<feature type="transmembrane region" description="Helical" evidence="8">
    <location>
        <begin position="6"/>
        <end position="25"/>
    </location>
</feature>
<dbReference type="Ensembl" id="ENSTMTT00000000275.1">
    <property type="protein sequence ID" value="ENSTMTP00000000269.1"/>
    <property type="gene ID" value="ENSTMTG00000000234.1"/>
</dbReference>
<feature type="compositionally biased region" description="Polar residues" evidence="7">
    <location>
        <begin position="573"/>
        <end position="592"/>
    </location>
</feature>
<dbReference type="InterPro" id="IPR046906">
    <property type="entry name" value="Mab-21_HhH/H2TH-like"/>
</dbReference>
<dbReference type="InParanoid" id="A0A674HWR9"/>
<dbReference type="PANTHER" id="PTHR10656">
    <property type="entry name" value="CELL FATE DETERMINING PROTEIN MAB21-RELATED"/>
    <property type="match status" value="1"/>
</dbReference>
<feature type="region of interest" description="Disordered" evidence="7">
    <location>
        <begin position="571"/>
        <end position="601"/>
    </location>
</feature>
<dbReference type="AlphaFoldDB" id="A0A674HWR9"/>
<evidence type="ECO:0000256" key="4">
    <source>
        <dbReference type="ARBA" id="ARBA00022729"/>
    </source>
</evidence>
<proteinExistence type="inferred from homology"/>
<keyword evidence="6 8" id="KW-0472">Membrane</keyword>
<evidence type="ECO:0000256" key="8">
    <source>
        <dbReference type="SAM" id="Phobius"/>
    </source>
</evidence>
<evidence type="ECO:0000259" key="9">
    <source>
        <dbReference type="Pfam" id="PF20266"/>
    </source>
</evidence>
<keyword evidence="4" id="KW-0732">Signal</keyword>
<keyword evidence="11" id="KW-1185">Reference proteome</keyword>
<gene>
    <name evidence="10" type="primary">LOC112124085</name>
</gene>
<protein>
    <submittedName>
        <fullName evidence="10">Inositol 1,4,5-trisphosphate receptor-interacting protein-like 1</fullName>
    </submittedName>
</protein>
<evidence type="ECO:0000313" key="11">
    <source>
        <dbReference type="Proteomes" id="UP000472274"/>
    </source>
</evidence>
<evidence type="ECO:0000256" key="7">
    <source>
        <dbReference type="SAM" id="MobiDB-lite"/>
    </source>
</evidence>
<dbReference type="Gene3D" id="1.10.1410.40">
    <property type="match status" value="1"/>
</dbReference>
<keyword evidence="5 8" id="KW-1133">Transmembrane helix</keyword>
<name>A0A674HWR9_9SAUR</name>
<dbReference type="PRINTS" id="PR02107">
    <property type="entry name" value="INOS145TPRIP"/>
</dbReference>
<feature type="region of interest" description="Disordered" evidence="7">
    <location>
        <begin position="63"/>
        <end position="85"/>
    </location>
</feature>
<dbReference type="SMART" id="SM01265">
    <property type="entry name" value="Mab-21"/>
    <property type="match status" value="1"/>
</dbReference>
<evidence type="ECO:0000256" key="3">
    <source>
        <dbReference type="ARBA" id="ARBA00022692"/>
    </source>
</evidence>
<dbReference type="InterPro" id="IPR024810">
    <property type="entry name" value="MAB21L/cGLR"/>
</dbReference>
<feature type="compositionally biased region" description="Acidic residues" evidence="7">
    <location>
        <begin position="132"/>
        <end position="144"/>
    </location>
</feature>
<evidence type="ECO:0000313" key="10">
    <source>
        <dbReference type="Ensembl" id="ENSTMTP00000000269.1"/>
    </source>
</evidence>
<dbReference type="InterPro" id="IPR026250">
    <property type="entry name" value="ITPRIP-like"/>
</dbReference>
<sequence>MRLRAVGVGAMAVVSLLFMVVLAIVHHPLMVSDKEDPATVQRAQQQEQRLALEMTRLQLEFEQRNQQERPGPRQSLGPNQSQGEEGATALRVVAEQGPDDMAWDRWHYGALAIILLIICMPSLEPESSYDSSSEDISSEEEEDDAKAAPRGSCTRHPDFPDREALEHFYQQHLQGVSKDLASTCEFVAGLVNNLLEACRVLTYETFLPQLENCIGVASTFEGWCPHRDPKAYRVLVPLLPPKGHSFRLEVENAEGTLEKHGHILVELECMCKRERLLGDVLCLLHHSEEDLSDNKQGPFRVHLLCTSSHLDVGKTILWFHSLVGKAWALLAHNYSFQLTAQPSASSCKLRLTYESGKAVSIEIILGVQRGDSLVFLASHGAETGHPSSTVWLETFAVQEMLFFQIVSKYTPQDSCHLKCLQILIYLKECRLPTLENRILTTYHFKTVLMHLLLLLPLSKWGPEQLAQRLQDILLYLCRGLEEKRLYHFLIGNSTLSSQFPVLKAFLNAKPLNLFQHLALEPAAHAQATSEFLEMMEQVRALLPQSSKTGCGSAAPSSPLCCGPDSLAHHPQHGITSGSQTMPRISERSQNSVAKPGQGHQGLPEMPLCVPWAWRDLGTEGMQKALYI</sequence>
<dbReference type="Pfam" id="PF20266">
    <property type="entry name" value="Mab-21_C"/>
    <property type="match status" value="1"/>
</dbReference>
<dbReference type="GO" id="GO:0016020">
    <property type="term" value="C:membrane"/>
    <property type="evidence" value="ECO:0007669"/>
    <property type="project" value="UniProtKB-SubCell"/>
</dbReference>
<evidence type="ECO:0000256" key="1">
    <source>
        <dbReference type="ARBA" id="ARBA00004479"/>
    </source>
</evidence>
<feature type="region of interest" description="Disordered" evidence="7">
    <location>
        <begin position="128"/>
        <end position="157"/>
    </location>
</feature>
<feature type="domain" description="Mab-21-like HhH/H2TH-like" evidence="9">
    <location>
        <begin position="415"/>
        <end position="495"/>
    </location>
</feature>
<reference evidence="10" key="1">
    <citation type="submission" date="2025-08" db="UniProtKB">
        <authorList>
            <consortium name="Ensembl"/>
        </authorList>
    </citation>
    <scope>IDENTIFICATION</scope>
</reference>